<feature type="domain" description="Glycosyl transferase family 1" evidence="1">
    <location>
        <begin position="191"/>
        <end position="326"/>
    </location>
</feature>
<reference evidence="3 4" key="1">
    <citation type="submission" date="2017-10" db="EMBL/GenBank/DDBJ databases">
        <title>The draft genome sequence of Lewinella marina KCTC 32374.</title>
        <authorList>
            <person name="Wang K."/>
        </authorList>
    </citation>
    <scope>NUCLEOTIDE SEQUENCE [LARGE SCALE GENOMIC DNA]</scope>
    <source>
        <strain evidence="3 4">MKG-38</strain>
    </source>
</reference>
<evidence type="ECO:0000259" key="2">
    <source>
        <dbReference type="Pfam" id="PF13439"/>
    </source>
</evidence>
<feature type="domain" description="Glycosyltransferase subfamily 4-like N-terminal" evidence="2">
    <location>
        <begin position="51"/>
        <end position="182"/>
    </location>
</feature>
<keyword evidence="4" id="KW-1185">Reference proteome</keyword>
<dbReference type="OrthoDB" id="9801573at2"/>
<dbReference type="Pfam" id="PF13439">
    <property type="entry name" value="Glyco_transf_4"/>
    <property type="match status" value="1"/>
</dbReference>
<dbReference type="Pfam" id="PF00534">
    <property type="entry name" value="Glycos_transf_1"/>
    <property type="match status" value="1"/>
</dbReference>
<comment type="caution">
    <text evidence="3">The sequence shown here is derived from an EMBL/GenBank/DDBJ whole genome shotgun (WGS) entry which is preliminary data.</text>
</comment>
<evidence type="ECO:0000313" key="4">
    <source>
        <dbReference type="Proteomes" id="UP000226437"/>
    </source>
</evidence>
<name>A0A2G0CH27_9BACT</name>
<dbReference type="Gene3D" id="3.40.50.2000">
    <property type="entry name" value="Glycogen Phosphorylase B"/>
    <property type="match status" value="2"/>
</dbReference>
<dbReference type="EMBL" id="PDLO01000002">
    <property type="protein sequence ID" value="PHK99282.1"/>
    <property type="molecule type" value="Genomic_DNA"/>
</dbReference>
<dbReference type="SUPFAM" id="SSF53756">
    <property type="entry name" value="UDP-Glycosyltransferase/glycogen phosphorylase"/>
    <property type="match status" value="1"/>
</dbReference>
<organism evidence="3 4">
    <name type="scientific">Neolewinella marina</name>
    <dbReference type="NCBI Taxonomy" id="438751"/>
    <lineage>
        <taxon>Bacteria</taxon>
        <taxon>Pseudomonadati</taxon>
        <taxon>Bacteroidota</taxon>
        <taxon>Saprospiria</taxon>
        <taxon>Saprospirales</taxon>
        <taxon>Lewinellaceae</taxon>
        <taxon>Neolewinella</taxon>
    </lineage>
</organism>
<dbReference type="PANTHER" id="PTHR12526">
    <property type="entry name" value="GLYCOSYLTRANSFERASE"/>
    <property type="match status" value="1"/>
</dbReference>
<dbReference type="InterPro" id="IPR028098">
    <property type="entry name" value="Glyco_trans_4-like_N"/>
</dbReference>
<dbReference type="CDD" id="cd03802">
    <property type="entry name" value="GT4_AviGT4-like"/>
    <property type="match status" value="1"/>
</dbReference>
<dbReference type="PANTHER" id="PTHR12526:SF595">
    <property type="entry name" value="BLL5217 PROTEIN"/>
    <property type="match status" value="1"/>
</dbReference>
<protein>
    <submittedName>
        <fullName evidence="3">Glycosyl transferase family 1</fullName>
    </submittedName>
</protein>
<evidence type="ECO:0000259" key="1">
    <source>
        <dbReference type="Pfam" id="PF00534"/>
    </source>
</evidence>
<gene>
    <name evidence="3" type="ORF">CGL56_07455</name>
</gene>
<sequence length="363" mass="39612">MAWPSPACWNSRSDSWNTSRCWLPSSAGQSTMMKIAVLAPLAFPVREPFAGGLEKHTAELAAGLAQRGHAVTLLARPGSVAGEGVSLRPVTGGYRQALGELRRGDFDLVQNNSLHFLPLLLGAWLKVPLVTTLHTPPFRGLRLAARLSRRRSTVSFVAISEYIRNAWRPYAGESEVIYNGVSSAHWPFSARGEPQRAVWAGRISPEKGPELAIAAAERAGYALDLAGPVYDQSYFDREIAPRLNDRICYHGALTGQALARLMGRAAVGLFTSVWEEPFGLVIPEMLACGTPVAGFRSGAAPELINERVGQLVEKGNVPALVAALPRVAGLDRHACRAHAERYFRLEAMILAYEGYYRRILMNV</sequence>
<dbReference type="AlphaFoldDB" id="A0A2G0CH27"/>
<keyword evidence="3" id="KW-0808">Transferase</keyword>
<dbReference type="Proteomes" id="UP000226437">
    <property type="component" value="Unassembled WGS sequence"/>
</dbReference>
<dbReference type="GO" id="GO:0016757">
    <property type="term" value="F:glycosyltransferase activity"/>
    <property type="evidence" value="ECO:0007669"/>
    <property type="project" value="InterPro"/>
</dbReference>
<accession>A0A2G0CH27</accession>
<dbReference type="InterPro" id="IPR001296">
    <property type="entry name" value="Glyco_trans_1"/>
</dbReference>
<proteinExistence type="predicted"/>
<evidence type="ECO:0000313" key="3">
    <source>
        <dbReference type="EMBL" id="PHK99282.1"/>
    </source>
</evidence>